<name>A0A9J5YBX5_SOLCO</name>
<sequence>MYYQQELWWSGKYSFILNQEASGSIHLGYGVVFVRERFTPQYGTSRRESEFSRAPMWVPNTGWKIKKNYDTIEKMQKDHEEEDTERIMEER</sequence>
<protein>
    <submittedName>
        <fullName evidence="1">Uncharacterized protein</fullName>
    </submittedName>
</protein>
<proteinExistence type="predicted"/>
<accession>A0A9J5YBX5</accession>
<dbReference type="EMBL" id="JACXVP010000007">
    <property type="protein sequence ID" value="KAG5596796.1"/>
    <property type="molecule type" value="Genomic_DNA"/>
</dbReference>
<organism evidence="1 2">
    <name type="scientific">Solanum commersonii</name>
    <name type="common">Commerson's wild potato</name>
    <name type="synonym">Commerson's nightshade</name>
    <dbReference type="NCBI Taxonomy" id="4109"/>
    <lineage>
        <taxon>Eukaryota</taxon>
        <taxon>Viridiplantae</taxon>
        <taxon>Streptophyta</taxon>
        <taxon>Embryophyta</taxon>
        <taxon>Tracheophyta</taxon>
        <taxon>Spermatophyta</taxon>
        <taxon>Magnoliopsida</taxon>
        <taxon>eudicotyledons</taxon>
        <taxon>Gunneridae</taxon>
        <taxon>Pentapetalae</taxon>
        <taxon>asterids</taxon>
        <taxon>lamiids</taxon>
        <taxon>Solanales</taxon>
        <taxon>Solanaceae</taxon>
        <taxon>Solanoideae</taxon>
        <taxon>Solaneae</taxon>
        <taxon>Solanum</taxon>
    </lineage>
</organism>
<keyword evidence="2" id="KW-1185">Reference proteome</keyword>
<gene>
    <name evidence="1" type="ORF">H5410_038028</name>
</gene>
<dbReference type="AlphaFoldDB" id="A0A9J5YBX5"/>
<evidence type="ECO:0000313" key="1">
    <source>
        <dbReference type="EMBL" id="KAG5596796.1"/>
    </source>
</evidence>
<reference evidence="1 2" key="1">
    <citation type="submission" date="2020-09" db="EMBL/GenBank/DDBJ databases">
        <title>De no assembly of potato wild relative species, Solanum commersonii.</title>
        <authorList>
            <person name="Cho K."/>
        </authorList>
    </citation>
    <scope>NUCLEOTIDE SEQUENCE [LARGE SCALE GENOMIC DNA]</scope>
    <source>
        <strain evidence="1">LZ3.2</strain>
        <tissue evidence="1">Leaf</tissue>
    </source>
</reference>
<evidence type="ECO:0000313" key="2">
    <source>
        <dbReference type="Proteomes" id="UP000824120"/>
    </source>
</evidence>
<comment type="caution">
    <text evidence="1">The sequence shown here is derived from an EMBL/GenBank/DDBJ whole genome shotgun (WGS) entry which is preliminary data.</text>
</comment>
<dbReference type="Proteomes" id="UP000824120">
    <property type="component" value="Chromosome 7"/>
</dbReference>